<evidence type="ECO:0000256" key="1">
    <source>
        <dbReference type="SAM" id="Phobius"/>
    </source>
</evidence>
<keyword evidence="1" id="KW-0472">Membrane</keyword>
<reference evidence="2 3" key="1">
    <citation type="submission" date="2019-07" db="EMBL/GenBank/DDBJ databases">
        <title>Genome sequencing of the stress-tolerant strain Azospirillum brasilense Az19.</title>
        <authorList>
            <person name="Maroniche G.A."/>
            <person name="Garcia J.E."/>
            <person name="Pagnussat L."/>
            <person name="Amenta M."/>
            <person name="Creus C.M."/>
        </authorList>
    </citation>
    <scope>NUCLEOTIDE SEQUENCE [LARGE SCALE GENOMIC DNA]</scope>
    <source>
        <strain evidence="2 3">Az19</strain>
    </source>
</reference>
<keyword evidence="1" id="KW-0812">Transmembrane</keyword>
<sequence length="136" mass="14445">MLMSSWLVEAAPPIVQAALCIELGIGLALVLASGLLPILVVHQTARTVVKAIRREPLSIGNIVTVTLMSTGLLAFLVAAYGFEAPLLIAADAVLALGVLMGIGRFIARLIEDLRRPRGFGFFAVRPNHTAKDTSDE</sequence>
<gene>
    <name evidence="2" type="ORF">FH063_003069</name>
</gene>
<dbReference type="EMBL" id="VEWN01000017">
    <property type="protein sequence ID" value="KAA1053150.1"/>
    <property type="molecule type" value="Genomic_DNA"/>
</dbReference>
<dbReference type="AlphaFoldDB" id="A0A5B0KNN0"/>
<keyword evidence="1" id="KW-1133">Transmembrane helix</keyword>
<feature type="transmembrane region" description="Helical" evidence="1">
    <location>
        <begin position="14"/>
        <end position="41"/>
    </location>
</feature>
<organism evidence="2 3">
    <name type="scientific">Azospirillum argentinense</name>
    <dbReference type="NCBI Taxonomy" id="2970906"/>
    <lineage>
        <taxon>Bacteria</taxon>
        <taxon>Pseudomonadati</taxon>
        <taxon>Pseudomonadota</taxon>
        <taxon>Alphaproteobacteria</taxon>
        <taxon>Rhodospirillales</taxon>
        <taxon>Azospirillaceae</taxon>
        <taxon>Azospirillum</taxon>
    </lineage>
</organism>
<accession>A0A5B0KNN0</accession>
<evidence type="ECO:0000313" key="3">
    <source>
        <dbReference type="Proteomes" id="UP000325333"/>
    </source>
</evidence>
<proteinExistence type="predicted"/>
<name>A0A5B0KNN0_9PROT</name>
<feature type="transmembrane region" description="Helical" evidence="1">
    <location>
        <begin position="62"/>
        <end position="82"/>
    </location>
</feature>
<evidence type="ECO:0000313" key="2">
    <source>
        <dbReference type="EMBL" id="KAA1053150.1"/>
    </source>
</evidence>
<feature type="transmembrane region" description="Helical" evidence="1">
    <location>
        <begin position="88"/>
        <end position="107"/>
    </location>
</feature>
<comment type="caution">
    <text evidence="2">The sequence shown here is derived from an EMBL/GenBank/DDBJ whole genome shotgun (WGS) entry which is preliminary data.</text>
</comment>
<protein>
    <submittedName>
        <fullName evidence="2">Uncharacterized protein</fullName>
    </submittedName>
</protein>
<dbReference type="Proteomes" id="UP000325333">
    <property type="component" value="Unassembled WGS sequence"/>
</dbReference>